<dbReference type="InterPro" id="IPR037525">
    <property type="entry name" value="Velvet_dom"/>
</dbReference>
<gene>
    <name evidence="6" type="ORF">AYI69_g5922</name>
</gene>
<dbReference type="GO" id="GO:0005634">
    <property type="term" value="C:nucleus"/>
    <property type="evidence" value="ECO:0007669"/>
    <property type="project" value="UniProtKB-SubCell"/>
</dbReference>
<dbReference type="AlphaFoldDB" id="A0A1R1Y344"/>
<proteinExistence type="predicted"/>
<comment type="caution">
    <text evidence="6">The sequence shown here is derived from an EMBL/GenBank/DDBJ whole genome shotgun (WGS) entry which is preliminary data.</text>
</comment>
<dbReference type="Proteomes" id="UP000187429">
    <property type="component" value="Unassembled WGS sequence"/>
</dbReference>
<comment type="subcellular location">
    <subcellularLocation>
        <location evidence="1">Nucleus</location>
    </subcellularLocation>
</comment>
<sequence>MDDDTYHSYKRGSSSKSRRNIKFDLEIVQHPLRARMCGFGGKDRRPIDPPPAVRLHAYGENSEKIMQARRNSFFKDDSFSIAIF</sequence>
<keyword evidence="7" id="KW-1185">Reference proteome</keyword>
<evidence type="ECO:0000259" key="5">
    <source>
        <dbReference type="PROSITE" id="PS51821"/>
    </source>
</evidence>
<dbReference type="OrthoDB" id="5599552at2759"/>
<organism evidence="6 7">
    <name type="scientific">Smittium culicis</name>
    <dbReference type="NCBI Taxonomy" id="133412"/>
    <lineage>
        <taxon>Eukaryota</taxon>
        <taxon>Fungi</taxon>
        <taxon>Fungi incertae sedis</taxon>
        <taxon>Zoopagomycota</taxon>
        <taxon>Kickxellomycotina</taxon>
        <taxon>Harpellomycetes</taxon>
        <taxon>Harpellales</taxon>
        <taxon>Legeriomycetaceae</taxon>
        <taxon>Smittium</taxon>
    </lineage>
</organism>
<feature type="domain" description="Velvet" evidence="5">
    <location>
        <begin position="18"/>
        <end position="84"/>
    </location>
</feature>
<evidence type="ECO:0000313" key="6">
    <source>
        <dbReference type="EMBL" id="OMJ21215.1"/>
    </source>
</evidence>
<dbReference type="PROSITE" id="PS51821">
    <property type="entry name" value="VELVET"/>
    <property type="match status" value="1"/>
</dbReference>
<dbReference type="PANTHER" id="PTHR33572">
    <property type="entry name" value="SPORE DEVELOPMENT REGULATOR VOSA"/>
    <property type="match status" value="1"/>
</dbReference>
<name>A0A1R1Y344_9FUNG</name>
<evidence type="ECO:0000256" key="3">
    <source>
        <dbReference type="ARBA" id="ARBA00023163"/>
    </source>
</evidence>
<reference evidence="7" key="1">
    <citation type="submission" date="2017-01" db="EMBL/GenBank/DDBJ databases">
        <authorList>
            <person name="Wang Y."/>
            <person name="White M."/>
            <person name="Kvist S."/>
            <person name="Moncalvo J.-M."/>
        </authorList>
    </citation>
    <scope>NUCLEOTIDE SEQUENCE [LARGE SCALE GENOMIC DNA]</scope>
    <source>
        <strain evidence="7">ID-206-W2</strain>
    </source>
</reference>
<protein>
    <recommendedName>
        <fullName evidence="5">Velvet domain-containing protein</fullName>
    </recommendedName>
</protein>
<keyword evidence="3" id="KW-0804">Transcription</keyword>
<accession>A0A1R1Y344</accession>
<evidence type="ECO:0000313" key="7">
    <source>
        <dbReference type="Proteomes" id="UP000187429"/>
    </source>
</evidence>
<dbReference type="Pfam" id="PF11754">
    <property type="entry name" value="Velvet"/>
    <property type="match status" value="1"/>
</dbReference>
<dbReference type="InterPro" id="IPR038491">
    <property type="entry name" value="Velvet_dom_sf"/>
</dbReference>
<evidence type="ECO:0000256" key="1">
    <source>
        <dbReference type="ARBA" id="ARBA00004123"/>
    </source>
</evidence>
<evidence type="ECO:0000256" key="4">
    <source>
        <dbReference type="ARBA" id="ARBA00023242"/>
    </source>
</evidence>
<dbReference type="EMBL" id="LSSM01002568">
    <property type="protein sequence ID" value="OMJ21215.1"/>
    <property type="molecule type" value="Genomic_DNA"/>
</dbReference>
<dbReference type="Gene3D" id="2.60.40.3960">
    <property type="entry name" value="Velvet domain"/>
    <property type="match status" value="1"/>
</dbReference>
<keyword evidence="4" id="KW-0539">Nucleus</keyword>
<evidence type="ECO:0000256" key="2">
    <source>
        <dbReference type="ARBA" id="ARBA00023015"/>
    </source>
</evidence>
<dbReference type="InterPro" id="IPR021740">
    <property type="entry name" value="Velvet"/>
</dbReference>
<keyword evidence="2" id="KW-0805">Transcription regulation</keyword>
<dbReference type="PANTHER" id="PTHR33572:SF3">
    <property type="entry name" value="VELVET COMPLEX SUBUNIT B"/>
    <property type="match status" value="1"/>
</dbReference>